<dbReference type="InterPro" id="IPR003439">
    <property type="entry name" value="ABC_transporter-like_ATP-bd"/>
</dbReference>
<keyword evidence="4 5" id="KW-0067">ATP-binding</keyword>
<dbReference type="InterPro" id="IPR003593">
    <property type="entry name" value="AAA+_ATPase"/>
</dbReference>
<gene>
    <name evidence="5" type="primary">bcrA_7</name>
    <name evidence="5" type="ORF">CROST_014070</name>
</gene>
<dbReference type="InterPro" id="IPR027417">
    <property type="entry name" value="P-loop_NTPase"/>
</dbReference>
<dbReference type="Gene3D" id="3.40.50.300">
    <property type="entry name" value="P-loop containing nucleotide triphosphate hydrolases"/>
    <property type="match status" value="1"/>
</dbReference>
<dbReference type="PANTHER" id="PTHR43335:SF8">
    <property type="entry name" value="ABC TRANSPORTER, ATP-BINDING PROTEIN"/>
    <property type="match status" value="1"/>
</dbReference>
<organism evidence="5 6">
    <name type="scientific">Clostridium felsineum</name>
    <dbReference type="NCBI Taxonomy" id="36839"/>
    <lineage>
        <taxon>Bacteria</taxon>
        <taxon>Bacillati</taxon>
        <taxon>Bacillota</taxon>
        <taxon>Clostridia</taxon>
        <taxon>Eubacteriales</taxon>
        <taxon>Clostridiaceae</taxon>
        <taxon>Clostridium</taxon>
    </lineage>
</organism>
<dbReference type="PROSITE" id="PS50893">
    <property type="entry name" value="ABC_TRANSPORTER_2"/>
    <property type="match status" value="1"/>
</dbReference>
<accession>A0A1S8MFL2</accession>
<sequence length="307" mass="34895">MKYTVLRTVNLTKKYKDTKVLDNVNITIRKGDIYGFIGQNGAGKTTFMKLISGLIIKSSGEIELFGENDSRKVEDVRSRMGCLIETPAVYNYSTVYKNLEINRIQKGIPGKESVDKVLKMVDLYEQRKKTVNKLSMGMKQKLGIAMALIGKPEFLILDEPINGLDPMSIIEIREILNRLNKEFGVTILISSHILSELYQFANVYGIIHKGRLVEELSSKQLEEKCQKFLYIRTDNSAKAVFAIESILKTQNYEVMPNNIIKLYEYLDKPARVSSALLNNGSLVEEITLKGDNLEEYYSKLVRGNMNV</sequence>
<dbReference type="RefSeq" id="WP_077832471.1">
    <property type="nucleotide sequence ID" value="NZ_CP096983.1"/>
</dbReference>
<dbReference type="EMBL" id="CP096983">
    <property type="protein sequence ID" value="URZ10697.1"/>
    <property type="molecule type" value="Genomic_DNA"/>
</dbReference>
<dbReference type="SMART" id="SM00382">
    <property type="entry name" value="AAA"/>
    <property type="match status" value="1"/>
</dbReference>
<evidence type="ECO:0000256" key="4">
    <source>
        <dbReference type="ARBA" id="ARBA00022840"/>
    </source>
</evidence>
<dbReference type="AlphaFoldDB" id="A0A1S8MFL2"/>
<dbReference type="Proteomes" id="UP000190951">
    <property type="component" value="Chromosome"/>
</dbReference>
<dbReference type="GO" id="GO:0016887">
    <property type="term" value="F:ATP hydrolysis activity"/>
    <property type="evidence" value="ECO:0007669"/>
    <property type="project" value="InterPro"/>
</dbReference>
<dbReference type="SUPFAM" id="SSF52540">
    <property type="entry name" value="P-loop containing nucleoside triphosphate hydrolases"/>
    <property type="match status" value="1"/>
</dbReference>
<reference evidence="5 6" key="1">
    <citation type="submission" date="2022-04" db="EMBL/GenBank/DDBJ databases">
        <title>Genome sequence of C. roseum typestrain.</title>
        <authorList>
            <person name="Poehlein A."/>
            <person name="Schoch T."/>
            <person name="Duerre P."/>
            <person name="Daniel R."/>
        </authorList>
    </citation>
    <scope>NUCLEOTIDE SEQUENCE [LARGE SCALE GENOMIC DNA]</scope>
    <source>
        <strain evidence="5 6">DSM 7320</strain>
    </source>
</reference>
<keyword evidence="2" id="KW-0813">Transport</keyword>
<dbReference type="Pfam" id="PF00005">
    <property type="entry name" value="ABC_tran"/>
    <property type="match status" value="1"/>
</dbReference>
<name>A0A1S8MFL2_9CLOT</name>
<keyword evidence="6" id="KW-1185">Reference proteome</keyword>
<dbReference type="GO" id="GO:0005524">
    <property type="term" value="F:ATP binding"/>
    <property type="evidence" value="ECO:0007669"/>
    <property type="project" value="UniProtKB-KW"/>
</dbReference>
<keyword evidence="3" id="KW-0547">Nucleotide-binding</keyword>
<evidence type="ECO:0000256" key="2">
    <source>
        <dbReference type="ARBA" id="ARBA00022448"/>
    </source>
</evidence>
<evidence type="ECO:0000256" key="1">
    <source>
        <dbReference type="ARBA" id="ARBA00005417"/>
    </source>
</evidence>
<proteinExistence type="inferred from homology"/>
<evidence type="ECO:0000313" key="5">
    <source>
        <dbReference type="EMBL" id="URZ10697.1"/>
    </source>
</evidence>
<evidence type="ECO:0000256" key="3">
    <source>
        <dbReference type="ARBA" id="ARBA00022741"/>
    </source>
</evidence>
<dbReference type="KEGG" id="crw:CROST_014070"/>
<evidence type="ECO:0000313" key="6">
    <source>
        <dbReference type="Proteomes" id="UP000190951"/>
    </source>
</evidence>
<dbReference type="STRING" id="84029.CROST_02510"/>
<dbReference type="PANTHER" id="PTHR43335">
    <property type="entry name" value="ABC TRANSPORTER, ATP-BINDING PROTEIN"/>
    <property type="match status" value="1"/>
</dbReference>
<comment type="similarity">
    <text evidence="1">Belongs to the ABC transporter superfamily.</text>
</comment>
<protein>
    <submittedName>
        <fullName evidence="5">Bacitracin transport ATP-binding protein BcrA</fullName>
    </submittedName>
</protein>